<dbReference type="AlphaFoldDB" id="T0JVA9"/>
<dbReference type="Proteomes" id="UP000015530">
    <property type="component" value="Unassembled WGS sequence"/>
</dbReference>
<proteinExistence type="predicted"/>
<gene>
    <name evidence="2" type="ORF">CGLO_16781</name>
</gene>
<accession>T0JVA9</accession>
<dbReference type="STRING" id="1237896.T0JVA9"/>
<dbReference type="EMBL" id="AMYD01003989">
    <property type="protein sequence ID" value="EQB44473.1"/>
    <property type="molecule type" value="Genomic_DNA"/>
</dbReference>
<dbReference type="HOGENOM" id="CLU_065072_0_0_1"/>
<organism evidence="2 3">
    <name type="scientific">Colletotrichum gloeosporioides (strain Cg-14)</name>
    <name type="common">Anthracnose fungus</name>
    <name type="synonym">Glomerella cingulata</name>
    <dbReference type="NCBI Taxonomy" id="1237896"/>
    <lineage>
        <taxon>Eukaryota</taxon>
        <taxon>Fungi</taxon>
        <taxon>Dikarya</taxon>
        <taxon>Ascomycota</taxon>
        <taxon>Pezizomycotina</taxon>
        <taxon>Sordariomycetes</taxon>
        <taxon>Hypocreomycetidae</taxon>
        <taxon>Glomerellales</taxon>
        <taxon>Glomerellaceae</taxon>
        <taxon>Colletotrichum</taxon>
        <taxon>Colletotrichum gloeosporioides species complex</taxon>
    </lineage>
</organism>
<evidence type="ECO:0000256" key="1">
    <source>
        <dbReference type="SAM" id="MobiDB-lite"/>
    </source>
</evidence>
<comment type="caution">
    <text evidence="2">The sequence shown here is derived from an EMBL/GenBank/DDBJ whole genome shotgun (WGS) entry which is preliminary data.</text>
</comment>
<feature type="region of interest" description="Disordered" evidence="1">
    <location>
        <begin position="208"/>
        <end position="232"/>
    </location>
</feature>
<evidence type="ECO:0000313" key="2">
    <source>
        <dbReference type="EMBL" id="EQB44473.1"/>
    </source>
</evidence>
<feature type="compositionally biased region" description="Low complexity" evidence="1">
    <location>
        <begin position="63"/>
        <end position="73"/>
    </location>
</feature>
<evidence type="ECO:0000313" key="3">
    <source>
        <dbReference type="Proteomes" id="UP000015530"/>
    </source>
</evidence>
<protein>
    <submittedName>
        <fullName evidence="2">Uncharacterized protein</fullName>
    </submittedName>
</protein>
<name>T0JVA9_COLGC</name>
<sequence length="297" mass="31468">MPPSEPLLAGGHARGNGPVIVPPKTSVSPEEPPKLGSRQSSGDSKDSGFNFDAKSQPEVGSLRSDGAASSTSARSRFFRENLNLAGGSGKRSNSTSPFRISMPFITPGQLAFSTMQYLPVPLLVLNNLKTVVLANEAMGRMFGMNSDASEDTHSYIAERLRGQSLSQVGIDMIQEGRPVWVGWEAFLDSLVLEMGARQTSKDAAEMFGQGGEATPTAGSLAPPIPDHASSTPTVKDAVVDVIISRKELGKPGFDPRSKGGASDHQVYAKMILSIAAVNSHLEPQIHDKAEHTRTSGS</sequence>
<reference evidence="3" key="1">
    <citation type="journal article" date="2013" name="Mol. Plant Microbe Interact.">
        <title>Global aspects of pacC regulation of pathogenicity genes in Colletotrichum gloeosporioides as revealed by transcriptome analysis.</title>
        <authorList>
            <person name="Alkan N."/>
            <person name="Meng X."/>
            <person name="Friedlander G."/>
            <person name="Reuveni E."/>
            <person name="Sukno S."/>
            <person name="Sherman A."/>
            <person name="Thon M."/>
            <person name="Fluhr R."/>
            <person name="Prusky D."/>
        </authorList>
    </citation>
    <scope>NUCLEOTIDE SEQUENCE [LARGE SCALE GENOMIC DNA]</scope>
    <source>
        <strain evidence="3">Cg-14</strain>
    </source>
</reference>
<dbReference type="OrthoDB" id="60033at2759"/>
<feature type="region of interest" description="Disordered" evidence="1">
    <location>
        <begin position="1"/>
        <end position="73"/>
    </location>
</feature>